<name>A0A939HHG7_9MICC</name>
<evidence type="ECO:0000313" key="2">
    <source>
        <dbReference type="Proteomes" id="UP000664164"/>
    </source>
</evidence>
<accession>A0A939HHG7</accession>
<sequence>MGRWDRLHAVLVRAGLTDDESRTEVARIAAGGIWDECADGLKEHRAAARQEDARAFAVALRSIQGAITPLTLRPGDLAAAKGAVTGARRRLQHNRGLFERRLHRTNPVLDRTGRAFAALEAFLNPHRPEPPARFQGGAVPAAA</sequence>
<keyword evidence="2" id="KW-1185">Reference proteome</keyword>
<dbReference type="Proteomes" id="UP000664164">
    <property type="component" value="Unassembled WGS sequence"/>
</dbReference>
<gene>
    <name evidence="1" type="ORF">J1902_18875</name>
</gene>
<evidence type="ECO:0000313" key="1">
    <source>
        <dbReference type="EMBL" id="MBO1269991.1"/>
    </source>
</evidence>
<dbReference type="AlphaFoldDB" id="A0A939HHG7"/>
<organism evidence="1 2">
    <name type="scientific">Arthrobacter cavernae</name>
    <dbReference type="NCBI Taxonomy" id="2817681"/>
    <lineage>
        <taxon>Bacteria</taxon>
        <taxon>Bacillati</taxon>
        <taxon>Actinomycetota</taxon>
        <taxon>Actinomycetes</taxon>
        <taxon>Micrococcales</taxon>
        <taxon>Micrococcaceae</taxon>
        <taxon>Arthrobacter</taxon>
    </lineage>
</organism>
<reference evidence="1" key="1">
    <citation type="submission" date="2021-03" db="EMBL/GenBank/DDBJ databases">
        <title>A new species, PO-11, isolated from a karst cave deposit.</title>
        <authorList>
            <person name="Zhaoxiaoyong W."/>
        </authorList>
    </citation>
    <scope>NUCLEOTIDE SEQUENCE</scope>
    <source>
        <strain evidence="1">PO-11</strain>
    </source>
</reference>
<dbReference type="EMBL" id="JAFNLL010000090">
    <property type="protein sequence ID" value="MBO1269991.1"/>
    <property type="molecule type" value="Genomic_DNA"/>
</dbReference>
<protein>
    <submittedName>
        <fullName evidence="1">Uncharacterized protein</fullName>
    </submittedName>
</protein>
<proteinExistence type="predicted"/>
<comment type="caution">
    <text evidence="1">The sequence shown here is derived from an EMBL/GenBank/DDBJ whole genome shotgun (WGS) entry which is preliminary data.</text>
</comment>